<dbReference type="PROSITE" id="PS50110">
    <property type="entry name" value="RESPONSE_REGULATORY"/>
    <property type="match status" value="1"/>
</dbReference>
<proteinExistence type="predicted"/>
<dbReference type="InterPro" id="IPR011006">
    <property type="entry name" value="CheY-like_superfamily"/>
</dbReference>
<evidence type="ECO:0000256" key="2">
    <source>
        <dbReference type="PROSITE-ProRule" id="PRU00169"/>
    </source>
</evidence>
<dbReference type="SMART" id="SM00448">
    <property type="entry name" value="REC"/>
    <property type="match status" value="1"/>
</dbReference>
<name>W4HKK4_9RHOB</name>
<feature type="domain" description="Response regulatory" evidence="3">
    <location>
        <begin position="8"/>
        <end position="125"/>
    </location>
</feature>
<evidence type="ECO:0000313" key="4">
    <source>
        <dbReference type="EMBL" id="ETW13272.1"/>
    </source>
</evidence>
<accession>W4HKK4</accession>
<evidence type="ECO:0000313" key="5">
    <source>
        <dbReference type="Proteomes" id="UP000019063"/>
    </source>
</evidence>
<organism evidence="4 5">
    <name type="scientific">Roseivivax marinus</name>
    <dbReference type="NCBI Taxonomy" id="1379903"/>
    <lineage>
        <taxon>Bacteria</taxon>
        <taxon>Pseudomonadati</taxon>
        <taxon>Pseudomonadota</taxon>
        <taxon>Alphaproteobacteria</taxon>
        <taxon>Rhodobacterales</taxon>
        <taxon>Roseobacteraceae</taxon>
        <taxon>Roseivivax</taxon>
    </lineage>
</organism>
<dbReference type="OrthoDB" id="9800897at2"/>
<feature type="modified residue" description="4-aspartylphosphate" evidence="2">
    <location>
        <position position="58"/>
    </location>
</feature>
<dbReference type="Gene3D" id="3.40.50.2300">
    <property type="match status" value="1"/>
</dbReference>
<dbReference type="AlphaFoldDB" id="W4HKK4"/>
<keyword evidence="1 2" id="KW-0597">Phosphoprotein</keyword>
<dbReference type="eggNOG" id="COG3706">
    <property type="taxonomic scope" value="Bacteria"/>
</dbReference>
<sequence>MALKDSLSVMVVDDMSTSRSLILMALEQIGIRKIDFCKDGQTALQKIAASPVHLVISDYNMPGLNGLQLLKALRENKLTSRIGFILVSGKLDNEILTTGKKLGLNNFITKPFDTPQMKTCLQAVVGPL</sequence>
<dbReference type="Pfam" id="PF00072">
    <property type="entry name" value="Response_reg"/>
    <property type="match status" value="1"/>
</dbReference>
<keyword evidence="5" id="KW-1185">Reference proteome</keyword>
<dbReference type="EMBL" id="AQQW01000004">
    <property type="protein sequence ID" value="ETW13272.1"/>
    <property type="molecule type" value="Genomic_DNA"/>
</dbReference>
<protein>
    <submittedName>
        <fullName evidence="4">Response regulator receiver domain-containing protein</fullName>
    </submittedName>
</protein>
<evidence type="ECO:0000259" key="3">
    <source>
        <dbReference type="PROSITE" id="PS50110"/>
    </source>
</evidence>
<dbReference type="SUPFAM" id="SSF52172">
    <property type="entry name" value="CheY-like"/>
    <property type="match status" value="1"/>
</dbReference>
<reference evidence="4 5" key="1">
    <citation type="journal article" date="2014" name="Antonie Van Leeuwenhoek">
        <title>Roseivivax atlanticus sp. nov., isolated from surface seawater of the Atlantic Ocean.</title>
        <authorList>
            <person name="Li G."/>
            <person name="Lai Q."/>
            <person name="Liu X."/>
            <person name="Sun F."/>
            <person name="Shao Z."/>
        </authorList>
    </citation>
    <scope>NUCLEOTIDE SEQUENCE [LARGE SCALE GENOMIC DNA]</scope>
    <source>
        <strain evidence="4 5">22II-s10s</strain>
    </source>
</reference>
<dbReference type="PANTHER" id="PTHR44591:SF3">
    <property type="entry name" value="RESPONSE REGULATORY DOMAIN-CONTAINING PROTEIN"/>
    <property type="match status" value="1"/>
</dbReference>
<dbReference type="STRING" id="1379903.ATO8_08671"/>
<comment type="caution">
    <text evidence="4">The sequence shown here is derived from an EMBL/GenBank/DDBJ whole genome shotgun (WGS) entry which is preliminary data.</text>
</comment>
<dbReference type="InterPro" id="IPR001789">
    <property type="entry name" value="Sig_transdc_resp-reg_receiver"/>
</dbReference>
<dbReference type="Proteomes" id="UP000019063">
    <property type="component" value="Unassembled WGS sequence"/>
</dbReference>
<dbReference type="RefSeq" id="WP_043843729.1">
    <property type="nucleotide sequence ID" value="NZ_AQQW01000004.1"/>
</dbReference>
<evidence type="ECO:0000256" key="1">
    <source>
        <dbReference type="ARBA" id="ARBA00022553"/>
    </source>
</evidence>
<gene>
    <name evidence="4" type="ORF">ATO8_08671</name>
</gene>
<dbReference type="InterPro" id="IPR050595">
    <property type="entry name" value="Bact_response_regulator"/>
</dbReference>
<dbReference type="PANTHER" id="PTHR44591">
    <property type="entry name" value="STRESS RESPONSE REGULATOR PROTEIN 1"/>
    <property type="match status" value="1"/>
</dbReference>
<dbReference type="GO" id="GO:0000160">
    <property type="term" value="P:phosphorelay signal transduction system"/>
    <property type="evidence" value="ECO:0007669"/>
    <property type="project" value="InterPro"/>
</dbReference>